<gene>
    <name evidence="3" type="ORF">ZOSMA_99G00460</name>
</gene>
<accession>A0A0K9NJI8</accession>
<name>A0A0K9NJI8_ZOSMR</name>
<dbReference type="PANTHER" id="PTHR37614">
    <property type="entry name" value="OS02G0121400 PROTEIN"/>
    <property type="match status" value="1"/>
</dbReference>
<protein>
    <submittedName>
        <fullName evidence="3">Uncharacterized protein</fullName>
    </submittedName>
</protein>
<feature type="compositionally biased region" description="Basic residues" evidence="2">
    <location>
        <begin position="40"/>
        <end position="50"/>
    </location>
</feature>
<feature type="region of interest" description="Disordered" evidence="2">
    <location>
        <begin position="40"/>
        <end position="77"/>
    </location>
</feature>
<dbReference type="PANTHER" id="PTHR37614:SF2">
    <property type="entry name" value="OS02G0121400 PROTEIN"/>
    <property type="match status" value="1"/>
</dbReference>
<feature type="coiled-coil region" evidence="1">
    <location>
        <begin position="135"/>
        <end position="193"/>
    </location>
</feature>
<evidence type="ECO:0000313" key="4">
    <source>
        <dbReference type="Proteomes" id="UP000036987"/>
    </source>
</evidence>
<reference evidence="4" key="1">
    <citation type="journal article" date="2016" name="Nature">
        <title>The genome of the seagrass Zostera marina reveals angiosperm adaptation to the sea.</title>
        <authorList>
            <person name="Olsen J.L."/>
            <person name="Rouze P."/>
            <person name="Verhelst B."/>
            <person name="Lin Y.-C."/>
            <person name="Bayer T."/>
            <person name="Collen J."/>
            <person name="Dattolo E."/>
            <person name="De Paoli E."/>
            <person name="Dittami S."/>
            <person name="Maumus F."/>
            <person name="Michel G."/>
            <person name="Kersting A."/>
            <person name="Lauritano C."/>
            <person name="Lohaus R."/>
            <person name="Toepel M."/>
            <person name="Tonon T."/>
            <person name="Vanneste K."/>
            <person name="Amirebrahimi M."/>
            <person name="Brakel J."/>
            <person name="Bostroem C."/>
            <person name="Chovatia M."/>
            <person name="Grimwood J."/>
            <person name="Jenkins J.W."/>
            <person name="Jueterbock A."/>
            <person name="Mraz A."/>
            <person name="Stam W.T."/>
            <person name="Tice H."/>
            <person name="Bornberg-Bauer E."/>
            <person name="Green P.J."/>
            <person name="Pearson G.A."/>
            <person name="Procaccini G."/>
            <person name="Duarte C.M."/>
            <person name="Schmutz J."/>
            <person name="Reusch T.B.H."/>
            <person name="Van de Peer Y."/>
        </authorList>
    </citation>
    <scope>NUCLEOTIDE SEQUENCE [LARGE SCALE GENOMIC DNA]</scope>
    <source>
        <strain evidence="4">cv. Finnish</strain>
    </source>
</reference>
<evidence type="ECO:0000313" key="3">
    <source>
        <dbReference type="EMBL" id="KMZ56115.1"/>
    </source>
</evidence>
<sequence>MYSFTEDEMYVAEIMRNLHKLFRKFRRRVPCYKAVWRTKKKRSSVNRKPNHIYSRLPSFSSSSPPQQPTPMEPEPELETMASAGLCTKPNTKASSPSTPLCFYPSAGENTDDKSGVASASPRRSKRIKIQNKEWIREQNTAISLLSEEKRNLQQEAEDVRMRYESLFLKNTQLKELKKKMKEKEQKEAVEADRNCFDEQRCRRRKPFVFQSTMVPTPTMDPTVPTNITRSQLLPAQPEAPTATPLPPTHDHHHYHPAKNVSPQFWSVSGGESWTCHTGLPDLNATVDESGFVVMDKTPMVVVMDQRRWPDAKKLATTEARKKRIEINRRKGTSAVASHRIGASSNDR</sequence>
<dbReference type="Proteomes" id="UP000036987">
    <property type="component" value="Unassembled WGS sequence"/>
</dbReference>
<keyword evidence="4" id="KW-1185">Reference proteome</keyword>
<evidence type="ECO:0000256" key="1">
    <source>
        <dbReference type="SAM" id="Coils"/>
    </source>
</evidence>
<evidence type="ECO:0000256" key="2">
    <source>
        <dbReference type="SAM" id="MobiDB-lite"/>
    </source>
</evidence>
<keyword evidence="1" id="KW-0175">Coiled coil</keyword>
<feature type="region of interest" description="Disordered" evidence="2">
    <location>
        <begin position="327"/>
        <end position="347"/>
    </location>
</feature>
<dbReference type="EMBL" id="LFYR01002227">
    <property type="protein sequence ID" value="KMZ56115.1"/>
    <property type="molecule type" value="Genomic_DNA"/>
</dbReference>
<feature type="region of interest" description="Disordered" evidence="2">
    <location>
        <begin position="104"/>
        <end position="124"/>
    </location>
</feature>
<organism evidence="3 4">
    <name type="scientific">Zostera marina</name>
    <name type="common">Eelgrass</name>
    <dbReference type="NCBI Taxonomy" id="29655"/>
    <lineage>
        <taxon>Eukaryota</taxon>
        <taxon>Viridiplantae</taxon>
        <taxon>Streptophyta</taxon>
        <taxon>Embryophyta</taxon>
        <taxon>Tracheophyta</taxon>
        <taxon>Spermatophyta</taxon>
        <taxon>Magnoliopsida</taxon>
        <taxon>Liliopsida</taxon>
        <taxon>Zosteraceae</taxon>
        <taxon>Zostera</taxon>
    </lineage>
</organism>
<dbReference type="AlphaFoldDB" id="A0A0K9NJI8"/>
<feature type="region of interest" description="Disordered" evidence="2">
    <location>
        <begin position="237"/>
        <end position="257"/>
    </location>
</feature>
<comment type="caution">
    <text evidence="3">The sequence shown here is derived from an EMBL/GenBank/DDBJ whole genome shotgun (WGS) entry which is preliminary data.</text>
</comment>
<proteinExistence type="predicted"/>